<evidence type="ECO:0000313" key="1">
    <source>
        <dbReference type="EMBL" id="OCJ33922.1"/>
    </source>
</evidence>
<sequence length="90" mass="9955">MESLQAGHKIKNICFRRVATGVIFFGCLYDQVDDSRETAAAAATFFHGMIHFCRNDKLPTVLIKELVNDVPDIVVGDVIAAANQHDRLPV</sequence>
<dbReference type="EMBL" id="LXKT01000026">
    <property type="protein sequence ID" value="OCJ33922.1"/>
    <property type="molecule type" value="Genomic_DNA"/>
</dbReference>
<reference evidence="1 2" key="1">
    <citation type="journal article" date="2016" name="PeerJ">
        <title>Gall-ID: tools for genotyping gall-causing phytopathogenic bacteria.</title>
        <authorList>
            <person name="Davis E.W.II."/>
            <person name="Weisberg A.J."/>
            <person name="Tabima J.F."/>
            <person name="Grunwald N.J."/>
            <person name="Chang J.H."/>
        </authorList>
    </citation>
    <scope>NUCLEOTIDE SEQUENCE [LARGE SCALE GENOMIC DNA]</scope>
    <source>
        <strain evidence="1 2">N2/73</strain>
    </source>
</reference>
<organism evidence="1 2">
    <name type="scientific">Agrobacterium tumefaciens</name>
    <dbReference type="NCBI Taxonomy" id="358"/>
    <lineage>
        <taxon>Bacteria</taxon>
        <taxon>Pseudomonadati</taxon>
        <taxon>Pseudomonadota</taxon>
        <taxon>Alphaproteobacteria</taxon>
        <taxon>Hyphomicrobiales</taxon>
        <taxon>Rhizobiaceae</taxon>
        <taxon>Rhizobium/Agrobacterium group</taxon>
        <taxon>Agrobacterium</taxon>
        <taxon>Agrobacterium tumefaciens complex</taxon>
    </lineage>
</organism>
<comment type="caution">
    <text evidence="1">The sequence shown here is derived from an EMBL/GenBank/DDBJ whole genome shotgun (WGS) entry which is preliminary data.</text>
</comment>
<protein>
    <recommendedName>
        <fullName evidence="3">DUF982 domain-containing protein</fullName>
    </recommendedName>
</protein>
<dbReference type="Proteomes" id="UP000093451">
    <property type="component" value="Unassembled WGS sequence"/>
</dbReference>
<name>A0AB36ED96_AGRTU</name>
<dbReference type="AlphaFoldDB" id="A0AB36ED96"/>
<proteinExistence type="predicted"/>
<evidence type="ECO:0000313" key="2">
    <source>
        <dbReference type="Proteomes" id="UP000093451"/>
    </source>
</evidence>
<accession>A0AB36ED96</accession>
<evidence type="ECO:0008006" key="3">
    <source>
        <dbReference type="Google" id="ProtNLM"/>
    </source>
</evidence>
<gene>
    <name evidence="1" type="ORF">A6U91_17455</name>
</gene>